<accession>A0A0E0EB01</accession>
<feature type="compositionally biased region" description="Basic and acidic residues" evidence="1">
    <location>
        <begin position="185"/>
        <end position="198"/>
    </location>
</feature>
<dbReference type="Gramene" id="OMERI07G10750.1">
    <property type="protein sequence ID" value="OMERI07G10750.1"/>
    <property type="gene ID" value="OMERI07G10750"/>
</dbReference>
<sequence length="204" mass="21287">MVVGCLSPPVVRAQVERVLEAAPSVAALLSSYPSLVPTSFPPGSSAASDLESWRSRQSGLSSWAFSHCLAIHKPLSTVLCVYLSGGHGHGCDEVEDRVEAAGAAVPVDRLGDDCMNRTGRLSSVESRRSGGDDDDAEGSRLGGRGSKGQGGDKQPVTMARGRAAGGDGKQINAVSSPRFHLQVGRTERDYGPNNKERVAAIGCE</sequence>
<dbReference type="AlphaFoldDB" id="A0A0E0EB01"/>
<protein>
    <submittedName>
        <fullName evidence="2">Uncharacterized protein</fullName>
    </submittedName>
</protein>
<keyword evidence="3" id="KW-1185">Reference proteome</keyword>
<organism evidence="2">
    <name type="scientific">Oryza meridionalis</name>
    <dbReference type="NCBI Taxonomy" id="40149"/>
    <lineage>
        <taxon>Eukaryota</taxon>
        <taxon>Viridiplantae</taxon>
        <taxon>Streptophyta</taxon>
        <taxon>Embryophyta</taxon>
        <taxon>Tracheophyta</taxon>
        <taxon>Spermatophyta</taxon>
        <taxon>Magnoliopsida</taxon>
        <taxon>Liliopsida</taxon>
        <taxon>Poales</taxon>
        <taxon>Poaceae</taxon>
        <taxon>BOP clade</taxon>
        <taxon>Oryzoideae</taxon>
        <taxon>Oryzeae</taxon>
        <taxon>Oryzinae</taxon>
        <taxon>Oryza</taxon>
    </lineage>
</organism>
<feature type="region of interest" description="Disordered" evidence="1">
    <location>
        <begin position="115"/>
        <end position="204"/>
    </location>
</feature>
<reference evidence="2" key="1">
    <citation type="submission" date="2015-04" db="UniProtKB">
        <authorList>
            <consortium name="EnsemblPlants"/>
        </authorList>
    </citation>
    <scope>IDENTIFICATION</scope>
</reference>
<reference evidence="2" key="2">
    <citation type="submission" date="2018-05" db="EMBL/GenBank/DDBJ databases">
        <title>OmerRS3 (Oryza meridionalis Reference Sequence Version 3).</title>
        <authorList>
            <person name="Zhang J."/>
            <person name="Kudrna D."/>
            <person name="Lee S."/>
            <person name="Talag J."/>
            <person name="Welchert J."/>
            <person name="Wing R.A."/>
        </authorList>
    </citation>
    <scope>NUCLEOTIDE SEQUENCE [LARGE SCALE GENOMIC DNA]</scope>
    <source>
        <strain evidence="2">cv. OR44</strain>
    </source>
</reference>
<dbReference type="EnsemblPlants" id="OMERI07G10750.1">
    <property type="protein sequence ID" value="OMERI07G10750.1"/>
    <property type="gene ID" value="OMERI07G10750"/>
</dbReference>
<evidence type="ECO:0000313" key="2">
    <source>
        <dbReference type="EnsemblPlants" id="OMERI07G10750.1"/>
    </source>
</evidence>
<feature type="compositionally biased region" description="Gly residues" evidence="1">
    <location>
        <begin position="140"/>
        <end position="151"/>
    </location>
</feature>
<dbReference type="Proteomes" id="UP000008021">
    <property type="component" value="Chromosome 7"/>
</dbReference>
<name>A0A0E0EB01_9ORYZ</name>
<dbReference type="HOGENOM" id="CLU_1345109_0_0_1"/>
<proteinExistence type="predicted"/>
<evidence type="ECO:0000313" key="3">
    <source>
        <dbReference type="Proteomes" id="UP000008021"/>
    </source>
</evidence>
<evidence type="ECO:0000256" key="1">
    <source>
        <dbReference type="SAM" id="MobiDB-lite"/>
    </source>
</evidence>